<dbReference type="InterPro" id="IPR022172">
    <property type="entry name" value="DUF3703"/>
</dbReference>
<dbReference type="Gene3D" id="3.60.15.10">
    <property type="entry name" value="Ribonuclease Z/Hydroxyacylglutathione hydrolase-like"/>
    <property type="match status" value="1"/>
</dbReference>
<reference evidence="4" key="1">
    <citation type="journal article" date="2019" name="Int. J. Syst. Evol. Microbiol.">
        <title>The Global Catalogue of Microorganisms (GCM) 10K type strain sequencing project: providing services to taxonomists for standard genome sequencing and annotation.</title>
        <authorList>
            <consortium name="The Broad Institute Genomics Platform"/>
            <consortium name="The Broad Institute Genome Sequencing Center for Infectious Disease"/>
            <person name="Wu L."/>
            <person name="Ma J."/>
        </authorList>
    </citation>
    <scope>NUCLEOTIDE SEQUENCE [LARGE SCALE GENOMIC DNA]</scope>
    <source>
        <strain evidence="4">CGMCC 1.15304</strain>
    </source>
</reference>
<feature type="domain" description="Metallo-beta-lactamase" evidence="2">
    <location>
        <begin position="191"/>
        <end position="252"/>
    </location>
</feature>
<feature type="transmembrane region" description="Helical" evidence="1">
    <location>
        <begin position="121"/>
        <end position="142"/>
    </location>
</feature>
<dbReference type="RefSeq" id="WP_068149428.1">
    <property type="nucleotide sequence ID" value="NZ_JBHSCR010000004.1"/>
</dbReference>
<protein>
    <submittedName>
        <fullName evidence="3">DUF3703 domain-containing protein</fullName>
    </submittedName>
</protein>
<evidence type="ECO:0000256" key="1">
    <source>
        <dbReference type="SAM" id="Phobius"/>
    </source>
</evidence>
<evidence type="ECO:0000313" key="4">
    <source>
        <dbReference type="Proteomes" id="UP001595776"/>
    </source>
</evidence>
<dbReference type="InterPro" id="IPR052926">
    <property type="entry name" value="Metallo-beta-lactamase_dom"/>
</dbReference>
<dbReference type="InterPro" id="IPR001279">
    <property type="entry name" value="Metallo-B-lactamas"/>
</dbReference>
<proteinExistence type="predicted"/>
<evidence type="ECO:0000313" key="3">
    <source>
        <dbReference type="EMBL" id="MFC4347704.1"/>
    </source>
</evidence>
<accession>A0ABV8UAI8</accession>
<gene>
    <name evidence="3" type="ORF">ACFO5Q_07590</name>
</gene>
<organism evidence="3 4">
    <name type="scientific">Kordiimonas lipolytica</name>
    <dbReference type="NCBI Taxonomy" id="1662421"/>
    <lineage>
        <taxon>Bacteria</taxon>
        <taxon>Pseudomonadati</taxon>
        <taxon>Pseudomonadota</taxon>
        <taxon>Alphaproteobacteria</taxon>
        <taxon>Kordiimonadales</taxon>
        <taxon>Kordiimonadaceae</taxon>
        <taxon>Kordiimonas</taxon>
    </lineage>
</organism>
<dbReference type="PANTHER" id="PTHR13754:SF13">
    <property type="entry name" value="METALLO-BETA-LACTAMASE SUPERFAMILY PROTEIN (AFU_ORTHOLOGUE AFUA_3G07630)"/>
    <property type="match status" value="1"/>
</dbReference>
<sequence length="447" mass="49252">MKKELREAFESEMTKAKRLYSADDLSAAFHHLERAHILGQRFYVPHVVSHWWMLKVGLKRSDLWEIFGQLMRIIASAGSLLGWVPAGNTGGANVSPIKPMPIPDDLASLLKDERAPSMIRFAFRIIAVALIASLAFVALWLLRHNQKVALIDAEWREQQEPQLANVGAVRDVTIQPLVNWHASDPTYATEAGVSYLLQADGRAILFDLGSNKGKQAPSPLEANMALFQISVDTIDSIFLSHHHFDHVGGREWAARNTFSFGVHQPKLSEKIEIFAPIPLEYPGHPVTHITAPKVIAPGIASIGPIKRQLLMGQIQEQALALHVEGKGILLVIGCGHQTLRKIVSRTKAVFDAPIFAIVGDLHYPVPDGQMTLAGVNLQRTFASGGGLFSQLTMADVEEDFDLLQSLDLELLAMGSHDTSDTVLEMAARRFPGSFQRVEVGKTIKLTE</sequence>
<dbReference type="PANTHER" id="PTHR13754">
    <property type="entry name" value="METALLO-BETA-LACTAMASE SUPERFAMILY PROTEIN"/>
    <property type="match status" value="1"/>
</dbReference>
<keyword evidence="1" id="KW-0812">Transmembrane</keyword>
<dbReference type="InterPro" id="IPR036866">
    <property type="entry name" value="RibonucZ/Hydroxyglut_hydro"/>
</dbReference>
<keyword evidence="1" id="KW-1133">Transmembrane helix</keyword>
<dbReference type="Pfam" id="PF00753">
    <property type="entry name" value="Lactamase_B"/>
    <property type="match status" value="1"/>
</dbReference>
<name>A0ABV8UAI8_9PROT</name>
<dbReference type="EMBL" id="JBHSCR010000004">
    <property type="protein sequence ID" value="MFC4347704.1"/>
    <property type="molecule type" value="Genomic_DNA"/>
</dbReference>
<dbReference type="Proteomes" id="UP001595776">
    <property type="component" value="Unassembled WGS sequence"/>
</dbReference>
<keyword evidence="4" id="KW-1185">Reference proteome</keyword>
<dbReference type="SUPFAM" id="SSF56281">
    <property type="entry name" value="Metallo-hydrolase/oxidoreductase"/>
    <property type="match status" value="1"/>
</dbReference>
<dbReference type="Pfam" id="PF12487">
    <property type="entry name" value="DUF3703"/>
    <property type="match status" value="1"/>
</dbReference>
<comment type="caution">
    <text evidence="3">The sequence shown here is derived from an EMBL/GenBank/DDBJ whole genome shotgun (WGS) entry which is preliminary data.</text>
</comment>
<keyword evidence="1" id="KW-0472">Membrane</keyword>
<evidence type="ECO:0000259" key="2">
    <source>
        <dbReference type="Pfam" id="PF00753"/>
    </source>
</evidence>